<dbReference type="AlphaFoldDB" id="A0A6J7JK61"/>
<accession>A0A6J7JK61</accession>
<gene>
    <name evidence="2" type="ORF">UFOPK3773_01016</name>
    <name evidence="3" type="ORF">UFOPK3992_00608</name>
</gene>
<dbReference type="PRINTS" id="PR00111">
    <property type="entry name" value="ABHYDROLASE"/>
</dbReference>
<proteinExistence type="predicted"/>
<dbReference type="SUPFAM" id="SSF53474">
    <property type="entry name" value="alpha/beta-Hydrolases"/>
    <property type="match status" value="1"/>
</dbReference>
<sequence length="289" mass="29866">MSRQEATVGGVRITGQLHESASPLAGAPLLVALHGGTYTGEYYRVAGSAAGSYVEVANRNGLSMLVIDRPGYGDSDLLPEDENTFARQAELLDEAVGTILEGLAPSAVVLVGHSIGGMIALELAARNPAWALAGVAVTGMGSRIPAGGAAETLGSLPFEGVIDLPVPDREGVMFGPPGTFTESAKADAQRSYAPTPFVELVRAPQWAAARLSEVAPGVQVPVHHGLAQFDALWDTSPEARDAFLAAFDSSVPVESSIIPGVGHSIDHHLRGAAVQLRQIAFALDCAQSG</sequence>
<feature type="domain" description="AB hydrolase-1" evidence="1">
    <location>
        <begin position="30"/>
        <end position="272"/>
    </location>
</feature>
<dbReference type="EMBL" id="CAFBOZ010000068">
    <property type="protein sequence ID" value="CAB5000532.1"/>
    <property type="molecule type" value="Genomic_DNA"/>
</dbReference>
<evidence type="ECO:0000313" key="3">
    <source>
        <dbReference type="EMBL" id="CAB5000532.1"/>
    </source>
</evidence>
<evidence type="ECO:0000313" key="2">
    <source>
        <dbReference type="EMBL" id="CAB4943968.1"/>
    </source>
</evidence>
<reference evidence="2" key="1">
    <citation type="submission" date="2020-05" db="EMBL/GenBank/DDBJ databases">
        <authorList>
            <person name="Chiriac C."/>
            <person name="Salcher M."/>
            <person name="Ghai R."/>
            <person name="Kavagutti S V."/>
        </authorList>
    </citation>
    <scope>NUCLEOTIDE SEQUENCE</scope>
</reference>
<dbReference type="EMBL" id="CAFBNF010000101">
    <property type="protein sequence ID" value="CAB4943968.1"/>
    <property type="molecule type" value="Genomic_DNA"/>
</dbReference>
<organism evidence="2">
    <name type="scientific">freshwater metagenome</name>
    <dbReference type="NCBI Taxonomy" id="449393"/>
    <lineage>
        <taxon>unclassified sequences</taxon>
        <taxon>metagenomes</taxon>
        <taxon>ecological metagenomes</taxon>
    </lineage>
</organism>
<dbReference type="InterPro" id="IPR050228">
    <property type="entry name" value="Carboxylesterase_BioH"/>
</dbReference>
<dbReference type="PANTHER" id="PTHR43194:SF2">
    <property type="entry name" value="PEROXISOMAL MEMBRANE PROTEIN LPX1"/>
    <property type="match status" value="1"/>
</dbReference>
<dbReference type="PANTHER" id="PTHR43194">
    <property type="entry name" value="HYDROLASE ALPHA/BETA FOLD FAMILY"/>
    <property type="match status" value="1"/>
</dbReference>
<dbReference type="InterPro" id="IPR000073">
    <property type="entry name" value="AB_hydrolase_1"/>
</dbReference>
<name>A0A6J7JK61_9ZZZZ</name>
<dbReference type="Pfam" id="PF12697">
    <property type="entry name" value="Abhydrolase_6"/>
    <property type="match status" value="1"/>
</dbReference>
<dbReference type="Gene3D" id="3.40.50.1820">
    <property type="entry name" value="alpha/beta hydrolase"/>
    <property type="match status" value="1"/>
</dbReference>
<evidence type="ECO:0000259" key="1">
    <source>
        <dbReference type="Pfam" id="PF12697"/>
    </source>
</evidence>
<dbReference type="InterPro" id="IPR029058">
    <property type="entry name" value="AB_hydrolase_fold"/>
</dbReference>
<protein>
    <submittedName>
        <fullName evidence="2">Unannotated protein</fullName>
    </submittedName>
</protein>